<gene>
    <name evidence="5" type="ORF">GCM10007924_19830</name>
</gene>
<feature type="domain" description="Multidrug resistance protein MdtA-like barrel-sandwich hybrid" evidence="3">
    <location>
        <begin position="48"/>
        <end position="238"/>
    </location>
</feature>
<dbReference type="InterPro" id="IPR058624">
    <property type="entry name" value="MdtA-like_HH"/>
</dbReference>
<evidence type="ECO:0000256" key="1">
    <source>
        <dbReference type="SAM" id="Phobius"/>
    </source>
</evidence>
<keyword evidence="6" id="KW-1185">Reference proteome</keyword>
<sequence length="345" mass="37440">MRNFLKVFILSGLAGLIAFLLFSGWHWWQSGRFEQATDNAYFQSDITSLASKISGYIVEVAVQDNQSVQSGDILFRIDDRDYKARLSKAEANVSAAMAALTNIDAERGLQDAIILQAEAKLASAHAARNLAQQNFERYQSLARTKAASKAQFDKAKATRDQADAAVKAAREALNATRKKLQVLAAMQEAADATLKQAKASRELARLDLDNTIVRAPVSGIVGNRQLRVGRLVAPGTSLLDIVPTDPIWVIANFKEVQLEHIQAGQEARIQVDGYPELELNGTVASLSPGTGSAFSLIPADNATGNFVRVVQRVPVKIQLAENPLPGRLVPGLSARVTIKIAENRE</sequence>
<keyword evidence="1" id="KW-1133">Transmembrane helix</keyword>
<evidence type="ECO:0000259" key="2">
    <source>
        <dbReference type="Pfam" id="PF25876"/>
    </source>
</evidence>
<evidence type="ECO:0000313" key="6">
    <source>
        <dbReference type="Proteomes" id="UP001161409"/>
    </source>
</evidence>
<dbReference type="Gene3D" id="2.40.30.170">
    <property type="match status" value="1"/>
</dbReference>
<name>A0ABQ5U621_9PROT</name>
<dbReference type="PANTHER" id="PTHR30386">
    <property type="entry name" value="MEMBRANE FUSION SUBUNIT OF EMRAB-TOLC MULTIDRUG EFFLUX PUMP"/>
    <property type="match status" value="1"/>
</dbReference>
<dbReference type="Gene3D" id="2.40.50.100">
    <property type="match status" value="1"/>
</dbReference>
<keyword evidence="1" id="KW-0472">Membrane</keyword>
<dbReference type="Pfam" id="PF25917">
    <property type="entry name" value="BSH_RND"/>
    <property type="match status" value="1"/>
</dbReference>
<dbReference type="Pfam" id="PF25963">
    <property type="entry name" value="Beta-barrel_AAEA"/>
    <property type="match status" value="1"/>
</dbReference>
<dbReference type="InterPro" id="IPR058634">
    <property type="entry name" value="AaeA-lik-b-barrel"/>
</dbReference>
<evidence type="ECO:0000259" key="4">
    <source>
        <dbReference type="Pfam" id="PF25963"/>
    </source>
</evidence>
<comment type="caution">
    <text evidence="5">The sequence shown here is derived from an EMBL/GenBank/DDBJ whole genome shotgun (WGS) entry which is preliminary data.</text>
</comment>
<reference evidence="5" key="1">
    <citation type="journal article" date="2014" name="Int. J. Syst. Evol. Microbiol.">
        <title>Complete genome of a new Firmicutes species belonging to the dominant human colonic microbiota ('Ruminococcus bicirculans') reveals two chromosomes and a selective capacity to utilize plant glucans.</title>
        <authorList>
            <consortium name="NISC Comparative Sequencing Program"/>
            <person name="Wegmann U."/>
            <person name="Louis P."/>
            <person name="Goesmann A."/>
            <person name="Henrissat B."/>
            <person name="Duncan S.H."/>
            <person name="Flint H.J."/>
        </authorList>
    </citation>
    <scope>NUCLEOTIDE SEQUENCE</scope>
    <source>
        <strain evidence="5">NBRC 103408</strain>
    </source>
</reference>
<organism evidence="5 6">
    <name type="scientific">Sneathiella chinensis</name>
    <dbReference type="NCBI Taxonomy" id="349750"/>
    <lineage>
        <taxon>Bacteria</taxon>
        <taxon>Pseudomonadati</taxon>
        <taxon>Pseudomonadota</taxon>
        <taxon>Alphaproteobacteria</taxon>
        <taxon>Sneathiellales</taxon>
        <taxon>Sneathiellaceae</taxon>
        <taxon>Sneathiella</taxon>
    </lineage>
</organism>
<feature type="domain" description="Multidrug resistance protein MdtA-like alpha-helical hairpin" evidence="2">
    <location>
        <begin position="116"/>
        <end position="180"/>
    </location>
</feature>
<evidence type="ECO:0000313" key="5">
    <source>
        <dbReference type="EMBL" id="GLQ06762.1"/>
    </source>
</evidence>
<proteinExistence type="predicted"/>
<reference evidence="5" key="2">
    <citation type="submission" date="2023-01" db="EMBL/GenBank/DDBJ databases">
        <title>Draft genome sequence of Sneathiella chinensis strain NBRC 103408.</title>
        <authorList>
            <person name="Sun Q."/>
            <person name="Mori K."/>
        </authorList>
    </citation>
    <scope>NUCLEOTIDE SEQUENCE</scope>
    <source>
        <strain evidence="5">NBRC 103408</strain>
    </source>
</reference>
<evidence type="ECO:0000259" key="3">
    <source>
        <dbReference type="Pfam" id="PF25917"/>
    </source>
</evidence>
<dbReference type="EMBL" id="BSNF01000007">
    <property type="protein sequence ID" value="GLQ06762.1"/>
    <property type="molecule type" value="Genomic_DNA"/>
</dbReference>
<keyword evidence="1" id="KW-0812">Transmembrane</keyword>
<dbReference type="Pfam" id="PF25876">
    <property type="entry name" value="HH_MFP_RND"/>
    <property type="match status" value="1"/>
</dbReference>
<dbReference type="RefSeq" id="WP_169562151.1">
    <property type="nucleotide sequence ID" value="NZ_BSNF01000007.1"/>
</dbReference>
<feature type="domain" description="p-hydroxybenzoic acid efflux pump subunit AaeA-like beta-barrel" evidence="4">
    <location>
        <begin position="248"/>
        <end position="338"/>
    </location>
</feature>
<dbReference type="InterPro" id="IPR050739">
    <property type="entry name" value="MFP"/>
</dbReference>
<protein>
    <submittedName>
        <fullName evidence="5">Multidrug resistance protein A</fullName>
    </submittedName>
</protein>
<dbReference type="PANTHER" id="PTHR30386:SF24">
    <property type="entry name" value="MULTIDRUG RESISTANCE EFFLUX PUMP"/>
    <property type="match status" value="1"/>
</dbReference>
<dbReference type="InterPro" id="IPR058625">
    <property type="entry name" value="MdtA-like_BSH"/>
</dbReference>
<feature type="transmembrane region" description="Helical" evidence="1">
    <location>
        <begin position="7"/>
        <end position="28"/>
    </location>
</feature>
<accession>A0ABQ5U621</accession>
<dbReference type="Proteomes" id="UP001161409">
    <property type="component" value="Unassembled WGS sequence"/>
</dbReference>
<dbReference type="SUPFAM" id="SSF111369">
    <property type="entry name" value="HlyD-like secretion proteins"/>
    <property type="match status" value="3"/>
</dbReference>
<dbReference type="Gene3D" id="1.10.287.470">
    <property type="entry name" value="Helix hairpin bin"/>
    <property type="match status" value="1"/>
</dbReference>